<dbReference type="EC" id="3.4.24.84" evidence="3"/>
<comment type="caution">
    <text evidence="3">The sequence shown here is derived from an EMBL/GenBank/DDBJ whole genome shotgun (WGS) entry which is preliminary data.</text>
</comment>
<protein>
    <submittedName>
        <fullName evidence="3">Zinc metalloprotease</fullName>
        <ecNumber evidence="3">3.4.24.84</ecNumber>
    </submittedName>
</protein>
<feature type="transmembrane region" description="Helical" evidence="1">
    <location>
        <begin position="173"/>
        <end position="194"/>
    </location>
</feature>
<keyword evidence="3" id="KW-0645">Protease</keyword>
<keyword evidence="1" id="KW-0812">Transmembrane</keyword>
<accession>A0ABR1IWF9</accession>
<evidence type="ECO:0000313" key="3">
    <source>
        <dbReference type="EMBL" id="KAK7440649.1"/>
    </source>
</evidence>
<name>A0ABR1IWF9_9AGAR</name>
<evidence type="ECO:0000313" key="4">
    <source>
        <dbReference type="Proteomes" id="UP001498398"/>
    </source>
</evidence>
<keyword evidence="1" id="KW-0472">Membrane</keyword>
<dbReference type="EMBL" id="JBANRG010000067">
    <property type="protein sequence ID" value="KAK7440649.1"/>
    <property type="molecule type" value="Genomic_DNA"/>
</dbReference>
<evidence type="ECO:0000259" key="2">
    <source>
        <dbReference type="Pfam" id="PF16491"/>
    </source>
</evidence>
<proteinExistence type="predicted"/>
<dbReference type="GO" id="GO:0008237">
    <property type="term" value="F:metallopeptidase activity"/>
    <property type="evidence" value="ECO:0007669"/>
    <property type="project" value="UniProtKB-KW"/>
</dbReference>
<dbReference type="Pfam" id="PF16491">
    <property type="entry name" value="Peptidase_M48_N"/>
    <property type="match status" value="1"/>
</dbReference>
<gene>
    <name evidence="3" type="primary">STE24_1</name>
    <name evidence="3" type="ORF">VKT23_016998</name>
</gene>
<keyword evidence="3" id="KW-0378">Hydrolase</keyword>
<dbReference type="PANTHER" id="PTHR10120">
    <property type="entry name" value="CAAX PRENYL PROTEASE 1"/>
    <property type="match status" value="1"/>
</dbReference>
<dbReference type="InterPro" id="IPR032456">
    <property type="entry name" value="Peptidase_M48_N"/>
</dbReference>
<feature type="domain" description="CAAX prenyl protease 1 N-terminal" evidence="2">
    <location>
        <begin position="47"/>
        <end position="197"/>
    </location>
</feature>
<feature type="transmembrane region" description="Helical" evidence="1">
    <location>
        <begin position="133"/>
        <end position="153"/>
    </location>
</feature>
<keyword evidence="4" id="KW-1185">Reference proteome</keyword>
<keyword evidence="3" id="KW-0482">Metalloprotease</keyword>
<keyword evidence="1" id="KW-1133">Transmembrane helix</keyword>
<organism evidence="3 4">
    <name type="scientific">Marasmiellus scandens</name>
    <dbReference type="NCBI Taxonomy" id="2682957"/>
    <lineage>
        <taxon>Eukaryota</taxon>
        <taxon>Fungi</taxon>
        <taxon>Dikarya</taxon>
        <taxon>Basidiomycota</taxon>
        <taxon>Agaricomycotina</taxon>
        <taxon>Agaricomycetes</taxon>
        <taxon>Agaricomycetidae</taxon>
        <taxon>Agaricales</taxon>
        <taxon>Marasmiineae</taxon>
        <taxon>Omphalotaceae</taxon>
        <taxon>Marasmiellus</taxon>
    </lineage>
</organism>
<evidence type="ECO:0000256" key="1">
    <source>
        <dbReference type="SAM" id="Phobius"/>
    </source>
</evidence>
<reference evidence="3 4" key="1">
    <citation type="submission" date="2024-01" db="EMBL/GenBank/DDBJ databases">
        <title>A draft genome for the cacao thread blight pathogen Marasmiellus scandens.</title>
        <authorList>
            <person name="Baruah I.K."/>
            <person name="Leung J."/>
            <person name="Bukari Y."/>
            <person name="Amoako-Attah I."/>
            <person name="Meinhardt L.W."/>
            <person name="Bailey B.A."/>
            <person name="Cohen S.P."/>
        </authorList>
    </citation>
    <scope>NUCLEOTIDE SEQUENCE [LARGE SCALE GENOMIC DNA]</scope>
    <source>
        <strain evidence="3 4">GH-19</strain>
    </source>
</reference>
<dbReference type="Proteomes" id="UP001498398">
    <property type="component" value="Unassembled WGS sequence"/>
</dbReference>
<sequence length="248" mass="28409">MDILHTQLAKIQRHLAFVAVDPIDWKFYVQLFSWGVTLFKCYLLLRQYPLYSKTTPPPALAKHIGQEDFEKSQKYGKDKAKFALFSKLFSQCLDSAMLQYGFYAWCWNAAGIMLGKFGYGAEYEILQSIVFSFLMYLLSSLPTLPLSVYSTFVLEEKHGFNKTTPGLFVADLFKSWAVAFVLGAPFLAAFLYIFKCTRGSNTFAKVSDKVSTRLLQKSPTALNKKKTRNLMPKYSKTLPPLIRTVYHY</sequence>